<proteinExistence type="predicted"/>
<evidence type="ECO:0000313" key="2">
    <source>
        <dbReference type="EMBL" id="GJT19908.1"/>
    </source>
</evidence>
<organism evidence="2 3">
    <name type="scientific">Tanacetum coccineum</name>
    <dbReference type="NCBI Taxonomy" id="301880"/>
    <lineage>
        <taxon>Eukaryota</taxon>
        <taxon>Viridiplantae</taxon>
        <taxon>Streptophyta</taxon>
        <taxon>Embryophyta</taxon>
        <taxon>Tracheophyta</taxon>
        <taxon>Spermatophyta</taxon>
        <taxon>Magnoliopsida</taxon>
        <taxon>eudicotyledons</taxon>
        <taxon>Gunneridae</taxon>
        <taxon>Pentapetalae</taxon>
        <taxon>asterids</taxon>
        <taxon>campanulids</taxon>
        <taxon>Asterales</taxon>
        <taxon>Asteraceae</taxon>
        <taxon>Asteroideae</taxon>
        <taxon>Anthemideae</taxon>
        <taxon>Anthemidinae</taxon>
        <taxon>Tanacetum</taxon>
    </lineage>
</organism>
<accession>A0ABQ5C1T0</accession>
<reference evidence="2" key="1">
    <citation type="journal article" date="2022" name="Int. J. Mol. Sci.">
        <title>Draft Genome of Tanacetum Coccineum: Genomic Comparison of Closely Related Tanacetum-Family Plants.</title>
        <authorList>
            <person name="Yamashiro T."/>
            <person name="Shiraishi A."/>
            <person name="Nakayama K."/>
            <person name="Satake H."/>
        </authorList>
    </citation>
    <scope>NUCLEOTIDE SEQUENCE</scope>
</reference>
<comment type="caution">
    <text evidence="2">The sequence shown here is derived from an EMBL/GenBank/DDBJ whole genome shotgun (WGS) entry which is preliminary data.</text>
</comment>
<sequence>MSVIDLVVRLRIRICTKEDNKLAQKNTYTPNYAKENMVKHAPLSSKTNSKGKGKGKGDSTRDNMVNDNLDMIAMVSDIIAMISEVNLRTTSWLRKTLTPDYSKANMVEHASLSSKTKSKVKGKGKGKGKVEYLALEVGLTNMVNDNLDMIAMMFDVIAMISEVNLGERDAILQMTSGKELNLTNVLYVPEVHNNLVSG</sequence>
<evidence type="ECO:0000256" key="1">
    <source>
        <dbReference type="SAM" id="MobiDB-lite"/>
    </source>
</evidence>
<keyword evidence="3" id="KW-1185">Reference proteome</keyword>
<protein>
    <submittedName>
        <fullName evidence="2">Uncharacterized protein</fullName>
    </submittedName>
</protein>
<dbReference type="Proteomes" id="UP001151760">
    <property type="component" value="Unassembled WGS sequence"/>
</dbReference>
<dbReference type="EMBL" id="BQNB010013756">
    <property type="protein sequence ID" value="GJT19908.1"/>
    <property type="molecule type" value="Genomic_DNA"/>
</dbReference>
<name>A0ABQ5C1T0_9ASTR</name>
<gene>
    <name evidence="2" type="ORF">Tco_0878614</name>
</gene>
<reference evidence="2" key="2">
    <citation type="submission" date="2022-01" db="EMBL/GenBank/DDBJ databases">
        <authorList>
            <person name="Yamashiro T."/>
            <person name="Shiraishi A."/>
            <person name="Satake H."/>
            <person name="Nakayama K."/>
        </authorList>
    </citation>
    <scope>NUCLEOTIDE SEQUENCE</scope>
</reference>
<feature type="region of interest" description="Disordered" evidence="1">
    <location>
        <begin position="33"/>
        <end position="62"/>
    </location>
</feature>
<evidence type="ECO:0000313" key="3">
    <source>
        <dbReference type="Proteomes" id="UP001151760"/>
    </source>
</evidence>